<feature type="compositionally biased region" description="Low complexity" evidence="1">
    <location>
        <begin position="201"/>
        <end position="215"/>
    </location>
</feature>
<feature type="compositionally biased region" description="Basic and acidic residues" evidence="1">
    <location>
        <begin position="339"/>
        <end position="351"/>
    </location>
</feature>
<feature type="compositionally biased region" description="Basic and acidic residues" evidence="1">
    <location>
        <begin position="152"/>
        <end position="161"/>
    </location>
</feature>
<organism evidence="2 3">
    <name type="scientific">Kipferlia bialata</name>
    <dbReference type="NCBI Taxonomy" id="797122"/>
    <lineage>
        <taxon>Eukaryota</taxon>
        <taxon>Metamonada</taxon>
        <taxon>Carpediemonas-like organisms</taxon>
        <taxon>Kipferlia</taxon>
    </lineage>
</organism>
<dbReference type="AlphaFoldDB" id="A0A9K3CVL0"/>
<name>A0A9K3CVL0_9EUKA</name>
<sequence>MDQGYYAWDKTGIATRWLTSQDVSSILLAVMLYEEGQAGAAPDYDCTSPPYLSHDTSDTTQRESDNTMVQGEREGEVGERESRAGVAIPVEPDRLEVKGVEVEGREVEGVAAETILPVGSCSDLTMVERQRETEGEGEGEGDEGTVDMEDSYQEREEREKVVVLSEGEDTEEEERGEEGKEKLGVVHPPSLSTGNPPVTLPVPCVTTPPTSLTVPDSDVPPAAVDTEKTGGDAEDPVTVVYSVPIISSVGSGREGERPVDRDREVLGEVEVPRPCVHTPTPMSSRRASPVRPSATTASGTGDSLSMSCLSGSGGEVGVVSQGSEGGVPVVPLGLKRPRASGERGERRRAGEGGDGASEAAFSQLSAVYTPTRAKRRQVPGARVTRGSGSTFATGRKPLSILSRDTGLTTAATQMSIPASPMDTSTDTLGGSTGSGTAAREKGGGRDVGLTVSSLTSQVDSQKEREEREEREGREVVGGRALSRDDLLPLTIPKNLKLSGQRYSSASSVTGFFADVELSSRAVDHLCERTALFDERLRRIEGKYAEIVRLINEED</sequence>
<feature type="compositionally biased region" description="Acidic residues" evidence="1">
    <location>
        <begin position="166"/>
        <end position="176"/>
    </location>
</feature>
<evidence type="ECO:0000256" key="1">
    <source>
        <dbReference type="SAM" id="MobiDB-lite"/>
    </source>
</evidence>
<feature type="compositionally biased region" description="Acidic residues" evidence="1">
    <location>
        <begin position="135"/>
        <end position="151"/>
    </location>
</feature>
<evidence type="ECO:0000313" key="2">
    <source>
        <dbReference type="EMBL" id="GIQ83762.1"/>
    </source>
</evidence>
<feature type="compositionally biased region" description="Low complexity" evidence="1">
    <location>
        <begin position="283"/>
        <end position="294"/>
    </location>
</feature>
<feature type="region of interest" description="Disordered" evidence="1">
    <location>
        <begin position="127"/>
        <end position="397"/>
    </location>
</feature>
<proteinExistence type="predicted"/>
<protein>
    <submittedName>
        <fullName evidence="2">Uncharacterized protein</fullName>
    </submittedName>
</protein>
<accession>A0A9K3CVL0</accession>
<dbReference type="EMBL" id="BDIP01001167">
    <property type="protein sequence ID" value="GIQ83762.1"/>
    <property type="molecule type" value="Genomic_DNA"/>
</dbReference>
<comment type="caution">
    <text evidence="2">The sequence shown here is derived from an EMBL/GenBank/DDBJ whole genome shotgun (WGS) entry which is preliminary data.</text>
</comment>
<reference evidence="2 3" key="1">
    <citation type="journal article" date="2018" name="PLoS ONE">
        <title>The draft genome of Kipferlia bialata reveals reductive genome evolution in fornicate parasites.</title>
        <authorList>
            <person name="Tanifuji G."/>
            <person name="Takabayashi S."/>
            <person name="Kume K."/>
            <person name="Takagi M."/>
            <person name="Nakayama T."/>
            <person name="Kamikawa R."/>
            <person name="Inagaki Y."/>
            <person name="Hashimoto T."/>
        </authorList>
    </citation>
    <scope>NUCLEOTIDE SEQUENCE [LARGE SCALE GENOMIC DNA]</scope>
    <source>
        <strain evidence="2">NY0173</strain>
    </source>
</reference>
<feature type="compositionally biased region" description="Basic and acidic residues" evidence="1">
    <location>
        <begin position="253"/>
        <end position="266"/>
    </location>
</feature>
<feature type="region of interest" description="Disordered" evidence="1">
    <location>
        <begin position="417"/>
        <end position="449"/>
    </location>
</feature>
<dbReference type="Proteomes" id="UP000265618">
    <property type="component" value="Unassembled WGS sequence"/>
</dbReference>
<evidence type="ECO:0000313" key="3">
    <source>
        <dbReference type="Proteomes" id="UP000265618"/>
    </source>
</evidence>
<gene>
    <name evidence="2" type="ORF">KIPB_005132</name>
</gene>
<feature type="compositionally biased region" description="Basic and acidic residues" evidence="1">
    <location>
        <begin position="55"/>
        <end position="83"/>
    </location>
</feature>
<feature type="region of interest" description="Disordered" evidence="1">
    <location>
        <begin position="43"/>
        <end position="83"/>
    </location>
</feature>
<keyword evidence="3" id="KW-1185">Reference proteome</keyword>
<feature type="compositionally biased region" description="Low complexity" evidence="1">
    <location>
        <begin position="317"/>
        <end position="331"/>
    </location>
</feature>
<feature type="compositionally biased region" description="Low complexity" evidence="1">
    <location>
        <begin position="301"/>
        <end position="310"/>
    </location>
</feature>